<name>A0A150H4S3_GONPE</name>
<dbReference type="PANTHER" id="PTHR46880">
    <property type="entry name" value="RAS-ASSOCIATING DOMAIN-CONTAINING PROTEIN"/>
    <property type="match status" value="1"/>
</dbReference>
<organism evidence="2 3">
    <name type="scientific">Gonium pectorale</name>
    <name type="common">Green alga</name>
    <dbReference type="NCBI Taxonomy" id="33097"/>
    <lineage>
        <taxon>Eukaryota</taxon>
        <taxon>Viridiplantae</taxon>
        <taxon>Chlorophyta</taxon>
        <taxon>core chlorophytes</taxon>
        <taxon>Chlorophyceae</taxon>
        <taxon>CS clade</taxon>
        <taxon>Chlamydomonadales</taxon>
        <taxon>Volvocaceae</taxon>
        <taxon>Gonium</taxon>
    </lineage>
</organism>
<dbReference type="OrthoDB" id="545330at2759"/>
<dbReference type="InterPro" id="IPR012337">
    <property type="entry name" value="RNaseH-like_sf"/>
</dbReference>
<dbReference type="PANTHER" id="PTHR46880:SF5">
    <property type="entry name" value="DUF4371 DOMAIN-CONTAINING PROTEIN"/>
    <property type="match status" value="1"/>
</dbReference>
<feature type="compositionally biased region" description="Basic and acidic residues" evidence="1">
    <location>
        <begin position="212"/>
        <end position="227"/>
    </location>
</feature>
<comment type="caution">
    <text evidence="2">The sequence shown here is derived from an EMBL/GenBank/DDBJ whole genome shotgun (WGS) entry which is preliminary data.</text>
</comment>
<keyword evidence="3" id="KW-1185">Reference proteome</keyword>
<gene>
    <name evidence="2" type="ORF">GPECTOR_5000g1280</name>
</gene>
<sequence length="541" mass="58477">MASASASPSKLSFRDAAMDGIAPGSSPVFALKKSRQATLGEAFAKVTMAGKPSPRPEPRPDSSQEVIVIEDTPKSIDRSALATEPKNLDAALRACEGSKPAVAASKPAVAAGSKPAAAASKPAVAAGSKPAAAASKPAVAADSKPAATASKPVAGAGAKPATAVKLPTNNLSAAAARAPEGPADEDVESDQEADVAKNLGGRNSLASGSISSDKHTHAAKQLEARAKKAKDTVGVLEKMVAVNEGLMTKLFRVAFHMCKRHDVLDEKELEAIKASDFLSVTIDESTDRSVHHHLAIYISYMDEYGDVIHRFRQHERIQGSATSQKLFDILQTALKEDGIDMTKIVGFTSDGANVMVGEHKGVATLMKAACPGLLSFHCVAHKLALSCADLFKDYEELRELDSVFSKVYGYFKNSSLRREDLKNLQQEMEAKEYALLKPHVIRWLSRSRCVRRLRDMYPVLLGFFKEEDSAGAEAIYDWLKDANNLVLTYIMTEMLDIIAKLSCRFQERELALVDVEQWLEAELDALEAKFRFHTVGEQRVP</sequence>
<dbReference type="SUPFAM" id="SSF53098">
    <property type="entry name" value="Ribonuclease H-like"/>
    <property type="match status" value="1"/>
</dbReference>
<dbReference type="EMBL" id="LSYV01000001">
    <property type="protein sequence ID" value="KXZ57053.1"/>
    <property type="molecule type" value="Genomic_DNA"/>
</dbReference>
<feature type="compositionally biased region" description="Acidic residues" evidence="1">
    <location>
        <begin position="182"/>
        <end position="193"/>
    </location>
</feature>
<dbReference type="Proteomes" id="UP000075714">
    <property type="component" value="Unassembled WGS sequence"/>
</dbReference>
<feature type="region of interest" description="Disordered" evidence="1">
    <location>
        <begin position="174"/>
        <end position="227"/>
    </location>
</feature>
<accession>A0A150H4S3</accession>
<proteinExistence type="predicted"/>
<dbReference type="AlphaFoldDB" id="A0A150H4S3"/>
<evidence type="ECO:0000313" key="2">
    <source>
        <dbReference type="EMBL" id="KXZ57053.1"/>
    </source>
</evidence>
<feature type="region of interest" description="Disordered" evidence="1">
    <location>
        <begin position="46"/>
        <end position="66"/>
    </location>
</feature>
<evidence type="ECO:0000313" key="3">
    <source>
        <dbReference type="Proteomes" id="UP000075714"/>
    </source>
</evidence>
<dbReference type="STRING" id="33097.A0A150H4S3"/>
<reference evidence="3" key="1">
    <citation type="journal article" date="2016" name="Nat. Commun.">
        <title>The Gonium pectorale genome demonstrates co-option of cell cycle regulation during the evolution of multicellularity.</title>
        <authorList>
            <person name="Hanschen E.R."/>
            <person name="Marriage T.N."/>
            <person name="Ferris P.J."/>
            <person name="Hamaji T."/>
            <person name="Toyoda A."/>
            <person name="Fujiyama A."/>
            <person name="Neme R."/>
            <person name="Noguchi H."/>
            <person name="Minakuchi Y."/>
            <person name="Suzuki M."/>
            <person name="Kawai-Toyooka H."/>
            <person name="Smith D.R."/>
            <person name="Sparks H."/>
            <person name="Anderson J."/>
            <person name="Bakaric R."/>
            <person name="Luria V."/>
            <person name="Karger A."/>
            <person name="Kirschner M.W."/>
            <person name="Durand P.M."/>
            <person name="Michod R.E."/>
            <person name="Nozaki H."/>
            <person name="Olson B.J."/>
        </authorList>
    </citation>
    <scope>NUCLEOTIDE SEQUENCE [LARGE SCALE GENOMIC DNA]</scope>
    <source>
        <strain evidence="3">NIES-2863</strain>
    </source>
</reference>
<protein>
    <submittedName>
        <fullName evidence="2">Uncharacterized protein</fullName>
    </submittedName>
</protein>
<feature type="region of interest" description="Disordered" evidence="1">
    <location>
        <begin position="99"/>
        <end position="143"/>
    </location>
</feature>
<evidence type="ECO:0000256" key="1">
    <source>
        <dbReference type="SAM" id="MobiDB-lite"/>
    </source>
</evidence>